<comment type="cofactor">
    <cofactor evidence="1">
        <name>Mg(2+)</name>
        <dbReference type="ChEBI" id="CHEBI:18420"/>
    </cofactor>
</comment>
<dbReference type="CDD" id="cd03316">
    <property type="entry name" value="MR_like"/>
    <property type="match status" value="1"/>
</dbReference>
<dbReference type="SUPFAM" id="SSF51604">
    <property type="entry name" value="Enolase C-terminal domain-like"/>
    <property type="match status" value="1"/>
</dbReference>
<dbReference type="Proteomes" id="UP001165679">
    <property type="component" value="Unassembled WGS sequence"/>
</dbReference>
<dbReference type="RefSeq" id="WP_264713219.1">
    <property type="nucleotide sequence ID" value="NZ_JAPDNT010000004.1"/>
</dbReference>
<dbReference type="Pfam" id="PF02746">
    <property type="entry name" value="MR_MLE_N"/>
    <property type="match status" value="1"/>
</dbReference>
<dbReference type="SFLD" id="SFLDS00001">
    <property type="entry name" value="Enolase"/>
    <property type="match status" value="1"/>
</dbReference>
<reference evidence="5" key="1">
    <citation type="submission" date="2022-09" db="EMBL/GenBank/DDBJ databases">
        <title>Rhodovastum sp. nov. RN2-1 isolated from soil in Seongnam, South Korea.</title>
        <authorList>
            <person name="Le N.T."/>
        </authorList>
    </citation>
    <scope>NUCLEOTIDE SEQUENCE</scope>
    <source>
        <strain evidence="5">RN2-1</strain>
    </source>
</reference>
<dbReference type="GO" id="GO:0009063">
    <property type="term" value="P:amino acid catabolic process"/>
    <property type="evidence" value="ECO:0007669"/>
    <property type="project" value="InterPro"/>
</dbReference>
<dbReference type="Gene3D" id="3.20.20.120">
    <property type="entry name" value="Enolase-like C-terminal domain"/>
    <property type="match status" value="1"/>
</dbReference>
<dbReference type="InterPro" id="IPR029017">
    <property type="entry name" value="Enolase-like_N"/>
</dbReference>
<keyword evidence="6" id="KW-1185">Reference proteome</keyword>
<dbReference type="EMBL" id="JAPDNT010000004">
    <property type="protein sequence ID" value="MCW3474578.1"/>
    <property type="molecule type" value="Genomic_DNA"/>
</dbReference>
<dbReference type="InterPro" id="IPR046945">
    <property type="entry name" value="RHMD-like"/>
</dbReference>
<organism evidence="5 6">
    <name type="scientific">Limobrevibacterium gyesilva</name>
    <dbReference type="NCBI Taxonomy" id="2991712"/>
    <lineage>
        <taxon>Bacteria</taxon>
        <taxon>Pseudomonadati</taxon>
        <taxon>Pseudomonadota</taxon>
        <taxon>Alphaproteobacteria</taxon>
        <taxon>Acetobacterales</taxon>
        <taxon>Acetobacteraceae</taxon>
        <taxon>Limobrevibacterium</taxon>
    </lineage>
</organism>
<dbReference type="AlphaFoldDB" id="A0AA41YQ51"/>
<dbReference type="SFLD" id="SFLDG00179">
    <property type="entry name" value="mandelate_racemase"/>
    <property type="match status" value="1"/>
</dbReference>
<dbReference type="Gene3D" id="3.30.390.10">
    <property type="entry name" value="Enolase-like, N-terminal domain"/>
    <property type="match status" value="1"/>
</dbReference>
<dbReference type="InterPro" id="IPR013342">
    <property type="entry name" value="Mandelate_racemase_C"/>
</dbReference>
<dbReference type="InterPro" id="IPR013341">
    <property type="entry name" value="Mandelate_racemase_N_dom"/>
</dbReference>
<proteinExistence type="predicted"/>
<dbReference type="SUPFAM" id="SSF54826">
    <property type="entry name" value="Enolase N-terminal domain-like"/>
    <property type="match status" value="1"/>
</dbReference>
<dbReference type="GO" id="GO:0016836">
    <property type="term" value="F:hydro-lyase activity"/>
    <property type="evidence" value="ECO:0007669"/>
    <property type="project" value="TreeGrafter"/>
</dbReference>
<dbReference type="SMART" id="SM00922">
    <property type="entry name" value="MR_MLE"/>
    <property type="match status" value="1"/>
</dbReference>
<dbReference type="GO" id="GO:0000287">
    <property type="term" value="F:magnesium ion binding"/>
    <property type="evidence" value="ECO:0007669"/>
    <property type="project" value="UniProtKB-ARBA"/>
</dbReference>
<keyword evidence="2" id="KW-0479">Metal-binding</keyword>
<name>A0AA41YQ51_9PROT</name>
<feature type="domain" description="Mandelate racemase/muconate lactonizing enzyme C-terminal" evidence="4">
    <location>
        <begin position="151"/>
        <end position="259"/>
    </location>
</feature>
<dbReference type="GO" id="GO:0016052">
    <property type="term" value="P:carbohydrate catabolic process"/>
    <property type="evidence" value="ECO:0007669"/>
    <property type="project" value="TreeGrafter"/>
</dbReference>
<accession>A0AA41YQ51</accession>
<dbReference type="PANTHER" id="PTHR13794:SF58">
    <property type="entry name" value="MITOCHONDRIAL ENOLASE SUPERFAMILY MEMBER 1"/>
    <property type="match status" value="1"/>
</dbReference>
<dbReference type="InterPro" id="IPR029065">
    <property type="entry name" value="Enolase_C-like"/>
</dbReference>
<comment type="caution">
    <text evidence="5">The sequence shown here is derived from an EMBL/GenBank/DDBJ whole genome shotgun (WGS) entry which is preliminary data.</text>
</comment>
<evidence type="ECO:0000313" key="6">
    <source>
        <dbReference type="Proteomes" id="UP001165679"/>
    </source>
</evidence>
<evidence type="ECO:0000256" key="3">
    <source>
        <dbReference type="ARBA" id="ARBA00022842"/>
    </source>
</evidence>
<dbReference type="PANTHER" id="PTHR13794">
    <property type="entry name" value="ENOLASE SUPERFAMILY, MANDELATE RACEMASE"/>
    <property type="match status" value="1"/>
</dbReference>
<evidence type="ECO:0000256" key="1">
    <source>
        <dbReference type="ARBA" id="ARBA00001946"/>
    </source>
</evidence>
<evidence type="ECO:0000256" key="2">
    <source>
        <dbReference type="ARBA" id="ARBA00022723"/>
    </source>
</evidence>
<sequence>MKIVDVECYVLLAPNMSTGSTSSAQDSFIVIVRTDEGIAGIGESDVNPWIAKACVEAPGTHTMGLGMRELLIGADPLRIEELWQRIYVGTCMNGRRGAVIHALGAIDMALWDIRGKSEGKPIFELLGGARQDFVVPYASLQPAGRQWEAYRDSLCEWAERAKQLGFRAVKAEVSMSGPYAHDGMHEEADKHTRVVEAVRKTLGPDIALMIDVQYMWPDAATALRTVRDWAAFDIFFLETPIWIDRLDEYARLHDEAPMRIAAGEWQATRWEFEDLLDRGRIDVAQPDIGRVGGFGEAKAVCDMAAARDRLIVPHCWKTGVSVTATAHLAFNTPHCKFIEYLPPELCTETLRRELAVDDFDFVDGLIHKPGKPGLGAELNEDALVRYRVA</sequence>
<evidence type="ECO:0000313" key="5">
    <source>
        <dbReference type="EMBL" id="MCW3474578.1"/>
    </source>
</evidence>
<dbReference type="PROSITE" id="PS00908">
    <property type="entry name" value="MR_MLE_1"/>
    <property type="match status" value="1"/>
</dbReference>
<dbReference type="InterPro" id="IPR036849">
    <property type="entry name" value="Enolase-like_C_sf"/>
</dbReference>
<protein>
    <submittedName>
        <fullName evidence="5">Mandelate racemase/muconate lactonizing enzyme family protein</fullName>
    </submittedName>
</protein>
<dbReference type="InterPro" id="IPR018110">
    <property type="entry name" value="Mandel_Rmase/mucon_lact_enz_CS"/>
</dbReference>
<evidence type="ECO:0000259" key="4">
    <source>
        <dbReference type="SMART" id="SM00922"/>
    </source>
</evidence>
<gene>
    <name evidence="5" type="ORF">OL599_08265</name>
</gene>
<dbReference type="Pfam" id="PF13378">
    <property type="entry name" value="MR_MLE_C"/>
    <property type="match status" value="1"/>
</dbReference>
<reference evidence="5" key="2">
    <citation type="submission" date="2022-10" db="EMBL/GenBank/DDBJ databases">
        <authorList>
            <person name="Trinh H.N."/>
        </authorList>
    </citation>
    <scope>NUCLEOTIDE SEQUENCE</scope>
    <source>
        <strain evidence="5">RN2-1</strain>
    </source>
</reference>
<keyword evidence="3" id="KW-0460">Magnesium</keyword>